<reference evidence="6" key="1">
    <citation type="submission" date="2010-05" db="EMBL/GenBank/DDBJ databases">
        <title>The draft genome of Desulfonatronospira thiodismutans ASO3-1.</title>
        <authorList>
            <consortium name="US DOE Joint Genome Institute (JGI-PGF)"/>
            <person name="Lucas S."/>
            <person name="Copeland A."/>
            <person name="Lapidus A."/>
            <person name="Cheng J.-F."/>
            <person name="Bruce D."/>
            <person name="Goodwin L."/>
            <person name="Pitluck S."/>
            <person name="Chertkov O."/>
            <person name="Brettin T."/>
            <person name="Detter J.C."/>
            <person name="Han C."/>
            <person name="Land M.L."/>
            <person name="Hauser L."/>
            <person name="Kyrpides N."/>
            <person name="Mikhailova N."/>
            <person name="Muyzer G."/>
            <person name="Woyke T."/>
        </authorList>
    </citation>
    <scope>NUCLEOTIDE SEQUENCE [LARGE SCALE GENOMIC DNA]</scope>
    <source>
        <strain evidence="6">ASO3-1</strain>
    </source>
</reference>
<protein>
    <submittedName>
        <fullName evidence="6">4Fe-4S ferredoxin iron-sulfur binding domain protein</fullName>
    </submittedName>
</protein>
<dbReference type="Gene3D" id="3.30.70.20">
    <property type="match status" value="2"/>
</dbReference>
<dbReference type="Proteomes" id="UP000005496">
    <property type="component" value="Unassembled WGS sequence"/>
</dbReference>
<dbReference type="OrthoDB" id="9789030at2"/>
<comment type="caution">
    <text evidence="6">The sequence shown here is derived from an EMBL/GenBank/DDBJ whole genome shotgun (WGS) entry which is preliminary data.</text>
</comment>
<dbReference type="GO" id="GO:0046872">
    <property type="term" value="F:metal ion binding"/>
    <property type="evidence" value="ECO:0007669"/>
    <property type="project" value="UniProtKB-KW"/>
</dbReference>
<dbReference type="PANTHER" id="PTHR43177">
    <property type="entry name" value="PROTEIN NRFC"/>
    <property type="match status" value="1"/>
</dbReference>
<evidence type="ECO:0000313" key="7">
    <source>
        <dbReference type="Proteomes" id="UP000005496"/>
    </source>
</evidence>
<evidence type="ECO:0000313" key="6">
    <source>
        <dbReference type="EMBL" id="EFI33687.1"/>
    </source>
</evidence>
<dbReference type="PROSITE" id="PS00198">
    <property type="entry name" value="4FE4S_FER_1"/>
    <property type="match status" value="1"/>
</dbReference>
<keyword evidence="7" id="KW-1185">Reference proteome</keyword>
<proteinExistence type="predicted"/>
<evidence type="ECO:0000256" key="3">
    <source>
        <dbReference type="ARBA" id="ARBA00023004"/>
    </source>
</evidence>
<evidence type="ECO:0000256" key="4">
    <source>
        <dbReference type="ARBA" id="ARBA00023014"/>
    </source>
</evidence>
<feature type="domain" description="4Fe-4S ferredoxin-type" evidence="5">
    <location>
        <begin position="81"/>
        <end position="110"/>
    </location>
</feature>
<evidence type="ECO:0000256" key="1">
    <source>
        <dbReference type="ARBA" id="ARBA00022485"/>
    </source>
</evidence>
<keyword evidence="2" id="KW-0479">Metal-binding</keyword>
<dbReference type="eggNOG" id="COG0437">
    <property type="taxonomic scope" value="Bacteria"/>
</dbReference>
<dbReference type="InterPro" id="IPR017900">
    <property type="entry name" value="4Fe4S_Fe_S_CS"/>
</dbReference>
<accession>D6SSM1</accession>
<feature type="domain" description="4Fe-4S ferredoxin-type" evidence="5">
    <location>
        <begin position="4"/>
        <end position="34"/>
    </location>
</feature>
<dbReference type="AlphaFoldDB" id="D6SSM1"/>
<keyword evidence="3" id="KW-0408">Iron</keyword>
<gene>
    <name evidence="6" type="ORF">Dthio_PD1026</name>
</gene>
<dbReference type="InterPro" id="IPR017896">
    <property type="entry name" value="4Fe4S_Fe-S-bd"/>
</dbReference>
<evidence type="ECO:0000259" key="5">
    <source>
        <dbReference type="PROSITE" id="PS51379"/>
    </source>
</evidence>
<dbReference type="EMBL" id="ACJN02000003">
    <property type="protein sequence ID" value="EFI33687.1"/>
    <property type="molecule type" value="Genomic_DNA"/>
</dbReference>
<evidence type="ECO:0000256" key="2">
    <source>
        <dbReference type="ARBA" id="ARBA00022723"/>
    </source>
</evidence>
<dbReference type="RefSeq" id="WP_008871036.1">
    <property type="nucleotide sequence ID" value="NZ_ACJN02000003.1"/>
</dbReference>
<keyword evidence="1" id="KW-0004">4Fe-4S</keyword>
<keyword evidence="4" id="KW-0411">Iron-sulfur</keyword>
<dbReference type="Pfam" id="PF13247">
    <property type="entry name" value="Fer4_11"/>
    <property type="match status" value="2"/>
</dbReference>
<dbReference type="PANTHER" id="PTHR43177:SF3">
    <property type="entry name" value="PROTEIN NRFC HOMOLOG"/>
    <property type="match status" value="1"/>
</dbReference>
<name>D6SSM1_9BACT</name>
<dbReference type="CDD" id="cd10551">
    <property type="entry name" value="PsrB"/>
    <property type="match status" value="1"/>
</dbReference>
<dbReference type="InterPro" id="IPR050954">
    <property type="entry name" value="ET_IronSulfur_Cluster-Binding"/>
</dbReference>
<dbReference type="GO" id="GO:0051539">
    <property type="term" value="F:4 iron, 4 sulfur cluster binding"/>
    <property type="evidence" value="ECO:0007669"/>
    <property type="project" value="UniProtKB-KW"/>
</dbReference>
<sequence>MPRYAMVIDLQRCGGCGACITGCKYENNLPEGVRWSNKMTETLGTFPNVRYYYRPTLCNHCENAPCVRGCPTRALHKVEGGITAHDPNKCIGCRYCLVNCPYGVINYTWNKPHREWENDDAVIPDCTMSPREQARALNVPNWPLYNPDPDYNYQAIRPTGVVEKCHFCRHRVVNGELPWCVEVCPCDARIFGDLDDPDSLVNRVLGLFRAEKLRPELGTEPRVFYVREFCPCVYEAGKGMI</sequence>
<organism evidence="6 7">
    <name type="scientific">Desulfonatronospira thiodismutans ASO3-1</name>
    <dbReference type="NCBI Taxonomy" id="555779"/>
    <lineage>
        <taxon>Bacteria</taxon>
        <taxon>Pseudomonadati</taxon>
        <taxon>Thermodesulfobacteriota</taxon>
        <taxon>Desulfovibrionia</taxon>
        <taxon>Desulfovibrionales</taxon>
        <taxon>Desulfonatronovibrionaceae</taxon>
        <taxon>Desulfonatronospira</taxon>
    </lineage>
</organism>
<dbReference type="SUPFAM" id="SSF54862">
    <property type="entry name" value="4Fe-4S ferredoxins"/>
    <property type="match status" value="1"/>
</dbReference>
<dbReference type="PROSITE" id="PS51379">
    <property type="entry name" value="4FE4S_FER_2"/>
    <property type="match status" value="3"/>
</dbReference>
<feature type="domain" description="4Fe-4S ferredoxin-type" evidence="5">
    <location>
        <begin position="49"/>
        <end position="80"/>
    </location>
</feature>